<dbReference type="CDD" id="cd08704">
    <property type="entry name" value="Met_tRNA_FMT_C"/>
    <property type="match status" value="1"/>
</dbReference>
<dbReference type="NCBIfam" id="TIGR00460">
    <property type="entry name" value="fmt"/>
    <property type="match status" value="1"/>
</dbReference>
<dbReference type="PANTHER" id="PTHR11138">
    <property type="entry name" value="METHIONYL-TRNA FORMYLTRANSFERASE"/>
    <property type="match status" value="1"/>
</dbReference>
<comment type="catalytic activity">
    <reaction evidence="5">
        <text>L-methionyl-tRNA(fMet) + (6R)-10-formyltetrahydrofolate = N-formyl-L-methionyl-tRNA(fMet) + (6S)-5,6,7,8-tetrahydrofolate + H(+)</text>
        <dbReference type="Rhea" id="RHEA:24380"/>
        <dbReference type="Rhea" id="RHEA-COMP:9952"/>
        <dbReference type="Rhea" id="RHEA-COMP:9953"/>
        <dbReference type="ChEBI" id="CHEBI:15378"/>
        <dbReference type="ChEBI" id="CHEBI:57453"/>
        <dbReference type="ChEBI" id="CHEBI:78530"/>
        <dbReference type="ChEBI" id="CHEBI:78844"/>
        <dbReference type="ChEBI" id="CHEBI:195366"/>
        <dbReference type="EC" id="2.1.2.9"/>
    </reaction>
</comment>
<keyword evidence="3 5" id="KW-0808">Transferase</keyword>
<dbReference type="EMBL" id="JAUYZK010000002">
    <property type="protein sequence ID" value="MDP2538611.1"/>
    <property type="molecule type" value="Genomic_DNA"/>
</dbReference>
<dbReference type="InterPro" id="IPR011034">
    <property type="entry name" value="Formyl_transferase-like_C_sf"/>
</dbReference>
<dbReference type="InterPro" id="IPR005793">
    <property type="entry name" value="Formyl_trans_C"/>
</dbReference>
<dbReference type="EC" id="2.1.2.9" evidence="2 5"/>
<dbReference type="GO" id="GO:0005829">
    <property type="term" value="C:cytosol"/>
    <property type="evidence" value="ECO:0007669"/>
    <property type="project" value="TreeGrafter"/>
</dbReference>
<dbReference type="EMBL" id="JAUPEV010000002">
    <property type="protein sequence ID" value="MDO7252743.1"/>
    <property type="molecule type" value="Genomic_DNA"/>
</dbReference>
<dbReference type="InterPro" id="IPR041711">
    <property type="entry name" value="Met-tRNA-FMT_N"/>
</dbReference>
<dbReference type="CDD" id="cd08646">
    <property type="entry name" value="FMT_core_Met-tRNA-FMT_N"/>
    <property type="match status" value="1"/>
</dbReference>
<evidence type="ECO:0000256" key="3">
    <source>
        <dbReference type="ARBA" id="ARBA00022679"/>
    </source>
</evidence>
<dbReference type="InterPro" id="IPR036477">
    <property type="entry name" value="Formyl_transf_N_sf"/>
</dbReference>
<feature type="domain" description="Formyl transferase N-terminal" evidence="6">
    <location>
        <begin position="1"/>
        <end position="176"/>
    </location>
</feature>
<dbReference type="AlphaFoldDB" id="A0AA90TBA4"/>
<evidence type="ECO:0000313" key="8">
    <source>
        <dbReference type="EMBL" id="MDO7252743.1"/>
    </source>
</evidence>
<evidence type="ECO:0000259" key="7">
    <source>
        <dbReference type="Pfam" id="PF02911"/>
    </source>
</evidence>
<reference evidence="8 10" key="3">
    <citation type="journal article" date="2024" name="Syst. Appl. Microbiol.">
        <title>Helicobacter cappadocius sp. nov., from lizards: The first psychrotrophic Helicobacter species.</title>
        <authorList>
            <person name="Aydin F."/>
            <person name="Tarhane S."/>
            <person name="Karakaya E."/>
            <person name="Abay S."/>
            <person name="Kayman T."/>
            <person name="Guran O."/>
            <person name="Bozkurt E."/>
            <person name="Uzum N."/>
            <person name="Avci A."/>
            <person name="Olgun K."/>
            <person name="Jablonski D."/>
            <person name="Guran C."/>
            <person name="Burcin Saticioglu I."/>
        </authorList>
    </citation>
    <scope>NUCLEOTIDE SEQUENCE [LARGE SCALE GENOMIC DNA]</scope>
    <source>
        <strain evidence="8">Faydin-H75</strain>
        <strain evidence="10">faydin-H76</strain>
    </source>
</reference>
<evidence type="ECO:0000256" key="1">
    <source>
        <dbReference type="ARBA" id="ARBA00010699"/>
    </source>
</evidence>
<dbReference type="InterPro" id="IPR044135">
    <property type="entry name" value="Met-tRNA-FMT_C"/>
</dbReference>
<keyword evidence="4 5" id="KW-0648">Protein biosynthesis</keyword>
<evidence type="ECO:0000313" key="10">
    <source>
        <dbReference type="Proteomes" id="UP001177258"/>
    </source>
</evidence>
<feature type="binding site" evidence="5">
    <location>
        <begin position="109"/>
        <end position="112"/>
    </location>
    <ligand>
        <name>(6S)-5,6,7,8-tetrahydrofolate</name>
        <dbReference type="ChEBI" id="CHEBI:57453"/>
    </ligand>
</feature>
<dbReference type="GO" id="GO:0004479">
    <property type="term" value="F:methionyl-tRNA formyltransferase activity"/>
    <property type="evidence" value="ECO:0007669"/>
    <property type="project" value="UniProtKB-UniRule"/>
</dbReference>
<evidence type="ECO:0000259" key="6">
    <source>
        <dbReference type="Pfam" id="PF00551"/>
    </source>
</evidence>
<evidence type="ECO:0000313" key="11">
    <source>
        <dbReference type="Proteomes" id="UP001240777"/>
    </source>
</evidence>
<evidence type="ECO:0000313" key="9">
    <source>
        <dbReference type="EMBL" id="MDP2538611.1"/>
    </source>
</evidence>
<evidence type="ECO:0000256" key="5">
    <source>
        <dbReference type="HAMAP-Rule" id="MF_00182"/>
    </source>
</evidence>
<protein>
    <recommendedName>
        <fullName evidence="2 5">Methionyl-tRNA formyltransferase</fullName>
        <ecNumber evidence="2 5">2.1.2.9</ecNumber>
    </recommendedName>
</protein>
<name>A0AA90TBA4_9HELI</name>
<dbReference type="RefSeq" id="WP_305516583.1">
    <property type="nucleotide sequence ID" value="NZ_JAUPEV010000002.1"/>
</dbReference>
<keyword evidence="11" id="KW-1185">Reference proteome</keyword>
<evidence type="ECO:0000256" key="4">
    <source>
        <dbReference type="ARBA" id="ARBA00022917"/>
    </source>
</evidence>
<reference evidence="8" key="2">
    <citation type="submission" date="2023-07" db="EMBL/GenBank/DDBJ databases">
        <authorList>
            <person name="Aydin F."/>
            <person name="Tarhane S."/>
            <person name="Saticioglu I.B."/>
            <person name="Karakaya E."/>
            <person name="Abay S."/>
            <person name="Guran O."/>
            <person name="Bozkurt E."/>
            <person name="Uzum N."/>
            <person name="Olgun K."/>
            <person name="Jablonski D."/>
        </authorList>
    </citation>
    <scope>NUCLEOTIDE SEQUENCE</scope>
    <source>
        <strain evidence="8">Faydin-H75</strain>
    </source>
</reference>
<dbReference type="SUPFAM" id="SSF50486">
    <property type="entry name" value="FMT C-terminal domain-like"/>
    <property type="match status" value="1"/>
</dbReference>
<feature type="domain" description="Formyl transferase C-terminal" evidence="7">
    <location>
        <begin position="201"/>
        <end position="294"/>
    </location>
</feature>
<dbReference type="Proteomes" id="UP001177258">
    <property type="component" value="Unassembled WGS sequence"/>
</dbReference>
<dbReference type="Gene3D" id="3.40.50.12230">
    <property type="match status" value="1"/>
</dbReference>
<dbReference type="InterPro" id="IPR005794">
    <property type="entry name" value="Fmt"/>
</dbReference>
<comment type="caution">
    <text evidence="9">The sequence shown here is derived from an EMBL/GenBank/DDBJ whole genome shotgun (WGS) entry which is preliminary data.</text>
</comment>
<evidence type="ECO:0000256" key="2">
    <source>
        <dbReference type="ARBA" id="ARBA00012261"/>
    </source>
</evidence>
<dbReference type="InterPro" id="IPR002376">
    <property type="entry name" value="Formyl_transf_N"/>
</dbReference>
<accession>A0AA90TBA4</accession>
<comment type="function">
    <text evidence="5">Attaches a formyl group to the free amino group of methionyl-tRNA(fMet). The formyl group appears to play a dual role in the initiator identity of N-formylmethionyl-tRNA by promoting its recognition by IF2 and preventing the misappropriation of this tRNA by the elongation apparatus.</text>
</comment>
<dbReference type="Proteomes" id="UP001240777">
    <property type="component" value="Unassembled WGS sequence"/>
</dbReference>
<dbReference type="SUPFAM" id="SSF53328">
    <property type="entry name" value="Formyltransferase"/>
    <property type="match status" value="1"/>
</dbReference>
<reference evidence="9 11" key="1">
    <citation type="submission" date="2023-07" db="EMBL/GenBank/DDBJ databases">
        <title>Unpublished Manusciprt.</title>
        <authorList>
            <person name="Aydin F."/>
            <person name="Tarhane S."/>
            <person name="Saticioglu I.B."/>
            <person name="Karakaya E."/>
            <person name="Abay S."/>
            <person name="Guran O."/>
            <person name="Bozkurt E."/>
            <person name="Uzum N."/>
            <person name="Olgun K."/>
            <person name="Jablonski D."/>
        </authorList>
    </citation>
    <scope>NUCLEOTIDE SEQUENCE</scope>
    <source>
        <strain evidence="11">faydin-H75</strain>
        <strain evidence="9">Faydin-H76</strain>
    </source>
</reference>
<organism evidence="9 10">
    <name type="scientific">Helicobacter cappadocius</name>
    <dbReference type="NCBI Taxonomy" id="3063998"/>
    <lineage>
        <taxon>Bacteria</taxon>
        <taxon>Pseudomonadati</taxon>
        <taxon>Campylobacterota</taxon>
        <taxon>Epsilonproteobacteria</taxon>
        <taxon>Campylobacterales</taxon>
        <taxon>Helicobacteraceae</taxon>
        <taxon>Helicobacter</taxon>
    </lineage>
</organism>
<dbReference type="Pfam" id="PF02911">
    <property type="entry name" value="Formyl_trans_C"/>
    <property type="match status" value="1"/>
</dbReference>
<proteinExistence type="inferred from homology"/>
<dbReference type="Pfam" id="PF00551">
    <property type="entry name" value="Formyl_trans_N"/>
    <property type="match status" value="1"/>
</dbReference>
<dbReference type="HAMAP" id="MF_00182">
    <property type="entry name" value="Formyl_trans"/>
    <property type="match status" value="1"/>
</dbReference>
<comment type="similarity">
    <text evidence="1 5">Belongs to the Fmt family.</text>
</comment>
<dbReference type="PANTHER" id="PTHR11138:SF5">
    <property type="entry name" value="METHIONYL-TRNA FORMYLTRANSFERASE, MITOCHONDRIAL"/>
    <property type="match status" value="1"/>
</dbReference>
<sequence length="303" mass="34036">MKILFMGTPCFAKIVLEKILEDSTHQIIGLFSQPDRPFGRKQELKFPDTKEFLIQRKEKIPIFQPEVLDEKCVDIISSLSPDVILVVAYGKILPKKILSLSKCINIHASILPKYRGASPIQEMILNDDSEYGVSVINMEESLDSGDILGVHSFEVKEYMDIDSLSRVLAQMGADLVLRILQNLSHIQPIRQIHSESSYCKKILKEDGLIDFGDAKKIFLKSLAYASWPNIFLKNGLKFFGINLVDEDGSFSPGEILEIRKNTIVVGCKKGIIEITTLQAPGKQKISASAYVRGKRFEIGHILK</sequence>
<gene>
    <name evidence="5 9" type="primary">fmt</name>
    <name evidence="8" type="ORF">Q5I04_02260</name>
    <name evidence="9" type="ORF">Q5I06_02265</name>
</gene>